<proteinExistence type="predicted"/>
<gene>
    <name evidence="2" type="ORF">G7078_03005</name>
</gene>
<name>A0A6G7ZLQ3_9SPHN</name>
<dbReference type="Gene3D" id="2.40.160.20">
    <property type="match status" value="1"/>
</dbReference>
<reference evidence="2 3" key="1">
    <citation type="submission" date="2020-03" db="EMBL/GenBank/DDBJ databases">
        <title>Sphingomonas sp. nov., isolated from fish.</title>
        <authorList>
            <person name="Hyun D.-W."/>
            <person name="Bae J.-W."/>
        </authorList>
    </citation>
    <scope>NUCLEOTIDE SEQUENCE [LARGE SCALE GENOMIC DNA]</scope>
    <source>
        <strain evidence="2 3">HDW15C</strain>
    </source>
</reference>
<evidence type="ECO:0000313" key="3">
    <source>
        <dbReference type="Proteomes" id="UP000502502"/>
    </source>
</evidence>
<dbReference type="EMBL" id="CP049871">
    <property type="protein sequence ID" value="QIL01855.1"/>
    <property type="molecule type" value="Genomic_DNA"/>
</dbReference>
<organism evidence="2 3">
    <name type="scientific">Sphingomonas sinipercae</name>
    <dbReference type="NCBI Taxonomy" id="2714944"/>
    <lineage>
        <taxon>Bacteria</taxon>
        <taxon>Pseudomonadati</taxon>
        <taxon>Pseudomonadota</taxon>
        <taxon>Alphaproteobacteria</taxon>
        <taxon>Sphingomonadales</taxon>
        <taxon>Sphingomonadaceae</taxon>
        <taxon>Sphingomonas</taxon>
    </lineage>
</organism>
<evidence type="ECO:0000313" key="2">
    <source>
        <dbReference type="EMBL" id="QIL01855.1"/>
    </source>
</evidence>
<dbReference type="Proteomes" id="UP000502502">
    <property type="component" value="Chromosome"/>
</dbReference>
<protein>
    <submittedName>
        <fullName evidence="2">Acyloxyacyl hydrolase</fullName>
    </submittedName>
</protein>
<dbReference type="RefSeq" id="WP_166092853.1">
    <property type="nucleotide sequence ID" value="NZ_CP049871.1"/>
</dbReference>
<accession>A0A6G7ZLQ3</accession>
<dbReference type="AlphaFoldDB" id="A0A6G7ZLQ3"/>
<feature type="signal peptide" evidence="1">
    <location>
        <begin position="1"/>
        <end position="26"/>
    </location>
</feature>
<dbReference type="InterPro" id="IPR018550">
    <property type="entry name" value="Lipid-A_deacylase-rel"/>
</dbReference>
<keyword evidence="3" id="KW-1185">Reference proteome</keyword>
<sequence>MRKFSFSLVSFCGAAAISLAAVPAHASEVFAGAYVHGVDTPFTLGGDPENGIDGQIGWRGDGIGRLFGKSLQPHIFGQVNSRGNTSFIAAGLSMKFGDQVYVRPGLGIAVHTGSTARFDDPSNDKIEFGSRILFEPELGVGVRVSPRVTAEASIVHLSHATIFSGQNPGIDTIGIRVNVQLP</sequence>
<evidence type="ECO:0000256" key="1">
    <source>
        <dbReference type="SAM" id="SignalP"/>
    </source>
</evidence>
<dbReference type="GO" id="GO:0016787">
    <property type="term" value="F:hydrolase activity"/>
    <property type="evidence" value="ECO:0007669"/>
    <property type="project" value="UniProtKB-KW"/>
</dbReference>
<keyword evidence="1" id="KW-0732">Signal</keyword>
<keyword evidence="2" id="KW-0378">Hydrolase</keyword>
<feature type="chain" id="PRO_5026309270" evidence="1">
    <location>
        <begin position="27"/>
        <end position="182"/>
    </location>
</feature>
<dbReference type="KEGG" id="ssin:G7078_03005"/>
<dbReference type="Pfam" id="PF09411">
    <property type="entry name" value="PagL"/>
    <property type="match status" value="1"/>
</dbReference>